<keyword evidence="2" id="KW-0472">Membrane</keyword>
<name>A0A6F8VI73_9PROT</name>
<accession>A0A6F8VI73</accession>
<feature type="transmembrane region" description="Helical" evidence="2">
    <location>
        <begin position="12"/>
        <end position="30"/>
    </location>
</feature>
<gene>
    <name evidence="3" type="ORF">SKTS_32950</name>
</gene>
<dbReference type="EMBL" id="AP022853">
    <property type="protein sequence ID" value="BCB28409.1"/>
    <property type="molecule type" value="Genomic_DNA"/>
</dbReference>
<evidence type="ECO:0000313" key="3">
    <source>
        <dbReference type="EMBL" id="BCB28409.1"/>
    </source>
</evidence>
<keyword evidence="4" id="KW-1185">Reference proteome</keyword>
<dbReference type="AlphaFoldDB" id="A0A6F8VI73"/>
<dbReference type="RefSeq" id="WP_173067764.1">
    <property type="nucleotide sequence ID" value="NZ_AP022853.1"/>
</dbReference>
<evidence type="ECO:0000256" key="2">
    <source>
        <dbReference type="SAM" id="Phobius"/>
    </source>
</evidence>
<feature type="coiled-coil region" evidence="1">
    <location>
        <begin position="46"/>
        <end position="73"/>
    </location>
</feature>
<protein>
    <recommendedName>
        <fullName evidence="5">Lysis protein</fullName>
    </recommendedName>
</protein>
<dbReference type="Proteomes" id="UP000502260">
    <property type="component" value="Chromosome"/>
</dbReference>
<dbReference type="GO" id="GO:0044659">
    <property type="term" value="P:viral release from host cell by cytolysis"/>
    <property type="evidence" value="ECO:0007669"/>
    <property type="project" value="InterPro"/>
</dbReference>
<evidence type="ECO:0008006" key="5">
    <source>
        <dbReference type="Google" id="ProtNLM"/>
    </source>
</evidence>
<proteinExistence type="predicted"/>
<keyword evidence="1" id="KW-0175">Coiled coil</keyword>
<keyword evidence="2" id="KW-0812">Transmembrane</keyword>
<dbReference type="InterPro" id="IPR004929">
    <property type="entry name" value="I-spanin"/>
</dbReference>
<dbReference type="KEGG" id="slac:SKTS_32950"/>
<keyword evidence="2" id="KW-1133">Transmembrane helix</keyword>
<evidence type="ECO:0000256" key="1">
    <source>
        <dbReference type="SAM" id="Coils"/>
    </source>
</evidence>
<organism evidence="3 4">
    <name type="scientific">Sulfurimicrobium lacus</name>
    <dbReference type="NCBI Taxonomy" id="2715678"/>
    <lineage>
        <taxon>Bacteria</taxon>
        <taxon>Pseudomonadati</taxon>
        <taxon>Pseudomonadota</taxon>
        <taxon>Betaproteobacteria</taxon>
        <taxon>Nitrosomonadales</taxon>
        <taxon>Sulfuricellaceae</taxon>
        <taxon>Sulfurimicrobium</taxon>
    </lineage>
</organism>
<reference evidence="4" key="1">
    <citation type="submission" date="2020-03" db="EMBL/GenBank/DDBJ databases">
        <title>Complete genome sequence of sulfur-oxidizing bacterium skT11.</title>
        <authorList>
            <person name="Kanda M."/>
            <person name="Kojima H."/>
            <person name="Fukui M."/>
        </authorList>
    </citation>
    <scope>NUCLEOTIDE SEQUENCE [LARGE SCALE GENOMIC DNA]</scope>
    <source>
        <strain evidence="4">skT11</strain>
    </source>
</reference>
<dbReference type="Pfam" id="PF03245">
    <property type="entry name" value="Phage_lysis"/>
    <property type="match status" value="1"/>
</dbReference>
<sequence>MNISVIPPWVKWLAAVALIAAVVAAFYAYGQQQFGLGMTSERATWLARENGALTKANGRIKELEEQARTREHEHAQDMAVASAKYQEDLKHEKAAKDRVIADLRRGDLRLRIPVTCPVPAAGDRTAALGTGPAGRDGETRAELSVEASEFLVGLASEADEVVHQLTACQAVVNADRKQPGEKQ</sequence>
<evidence type="ECO:0000313" key="4">
    <source>
        <dbReference type="Proteomes" id="UP000502260"/>
    </source>
</evidence>